<reference evidence="3" key="2">
    <citation type="journal article" date="2008" name="Nucleic Acids Res.">
        <title>The rice annotation project database (RAP-DB): 2008 update.</title>
        <authorList>
            <consortium name="The rice annotation project (RAP)"/>
        </authorList>
    </citation>
    <scope>GENOME REANNOTATION</scope>
    <source>
        <strain evidence="3">cv. Nipponbare</strain>
    </source>
</reference>
<proteinExistence type="predicted"/>
<evidence type="ECO:0000313" key="2">
    <source>
        <dbReference type="EMBL" id="AAT78777.1"/>
    </source>
</evidence>
<sequence>MGPRMRLCECDDAVGRKMWTKREEFGRCGRPWGAMWRSSRRYCYRERLEHVSEEELDQPAKGGGWGMREAAGLEGGNRDGDRLGKAGLDVKVAPRTQGWSKATWRGVTPTVAMPPQMRQAELALLLASRASMSLEPRAIVACRTTKHHPSPTPRRKRRRPNFC</sequence>
<evidence type="ECO:0000313" key="3">
    <source>
        <dbReference type="Proteomes" id="UP000000763"/>
    </source>
</evidence>
<dbReference type="EMBL" id="AC109601">
    <property type="protein sequence ID" value="AAT78777.1"/>
    <property type="molecule type" value="Genomic_DNA"/>
</dbReference>
<feature type="region of interest" description="Disordered" evidence="1">
    <location>
        <begin position="144"/>
        <end position="163"/>
    </location>
</feature>
<organism evidence="2 3">
    <name type="scientific">Oryza sativa subsp. japonica</name>
    <name type="common">Rice</name>
    <dbReference type="NCBI Taxonomy" id="39947"/>
    <lineage>
        <taxon>Eukaryota</taxon>
        <taxon>Viridiplantae</taxon>
        <taxon>Streptophyta</taxon>
        <taxon>Embryophyta</taxon>
        <taxon>Tracheophyta</taxon>
        <taxon>Spermatophyta</taxon>
        <taxon>Magnoliopsida</taxon>
        <taxon>Liliopsida</taxon>
        <taxon>Poales</taxon>
        <taxon>Poaceae</taxon>
        <taxon>BOP clade</taxon>
        <taxon>Oryzoideae</taxon>
        <taxon>Oryzeae</taxon>
        <taxon>Oryzinae</taxon>
        <taxon>Oryza</taxon>
        <taxon>Oryza sativa</taxon>
    </lineage>
</organism>
<dbReference type="Proteomes" id="UP000000763">
    <property type="component" value="Chromosome 3"/>
</dbReference>
<reference evidence="3" key="1">
    <citation type="journal article" date="2005" name="Nature">
        <title>The map-based sequence of the rice genome.</title>
        <authorList>
            <consortium name="International rice genome sequencing project (IRGSP)"/>
            <person name="Matsumoto T."/>
            <person name="Wu J."/>
            <person name="Kanamori H."/>
            <person name="Katayose Y."/>
            <person name="Fujisawa M."/>
            <person name="Namiki N."/>
            <person name="Mizuno H."/>
            <person name="Yamamoto K."/>
            <person name="Antonio B.A."/>
            <person name="Baba T."/>
            <person name="Sakata K."/>
            <person name="Nagamura Y."/>
            <person name="Aoki H."/>
            <person name="Arikawa K."/>
            <person name="Arita K."/>
            <person name="Bito T."/>
            <person name="Chiden Y."/>
            <person name="Fujitsuka N."/>
            <person name="Fukunaka R."/>
            <person name="Hamada M."/>
            <person name="Harada C."/>
            <person name="Hayashi A."/>
            <person name="Hijishita S."/>
            <person name="Honda M."/>
            <person name="Hosokawa S."/>
            <person name="Ichikawa Y."/>
            <person name="Idonuma A."/>
            <person name="Iijima M."/>
            <person name="Ikeda M."/>
            <person name="Ikeno M."/>
            <person name="Ito K."/>
            <person name="Ito S."/>
            <person name="Ito T."/>
            <person name="Ito Y."/>
            <person name="Ito Y."/>
            <person name="Iwabuchi A."/>
            <person name="Kamiya K."/>
            <person name="Karasawa W."/>
            <person name="Kurita K."/>
            <person name="Katagiri S."/>
            <person name="Kikuta A."/>
            <person name="Kobayashi H."/>
            <person name="Kobayashi N."/>
            <person name="Machita K."/>
            <person name="Maehara T."/>
            <person name="Masukawa M."/>
            <person name="Mizubayashi T."/>
            <person name="Mukai Y."/>
            <person name="Nagasaki H."/>
            <person name="Nagata Y."/>
            <person name="Naito S."/>
            <person name="Nakashima M."/>
            <person name="Nakama Y."/>
            <person name="Nakamichi Y."/>
            <person name="Nakamura M."/>
            <person name="Meguro A."/>
            <person name="Negishi M."/>
            <person name="Ohta I."/>
            <person name="Ohta T."/>
            <person name="Okamoto M."/>
            <person name="Ono N."/>
            <person name="Saji S."/>
            <person name="Sakaguchi M."/>
            <person name="Sakai K."/>
            <person name="Shibata M."/>
            <person name="Shimokawa T."/>
            <person name="Song J."/>
            <person name="Takazaki Y."/>
            <person name="Terasawa K."/>
            <person name="Tsugane M."/>
            <person name="Tsuji K."/>
            <person name="Ueda S."/>
            <person name="Waki K."/>
            <person name="Yamagata H."/>
            <person name="Yamamoto M."/>
            <person name="Yamamoto S."/>
            <person name="Yamane H."/>
            <person name="Yoshiki S."/>
            <person name="Yoshihara R."/>
            <person name="Yukawa K."/>
            <person name="Zhong H."/>
            <person name="Yano M."/>
            <person name="Yuan Q."/>
            <person name="Ouyang S."/>
            <person name="Liu J."/>
            <person name="Jones K.M."/>
            <person name="Gansberger K."/>
            <person name="Moffat K."/>
            <person name="Hill J."/>
            <person name="Bera J."/>
            <person name="Fadrosh D."/>
            <person name="Jin S."/>
            <person name="Johri S."/>
            <person name="Kim M."/>
            <person name="Overton L."/>
            <person name="Reardon M."/>
            <person name="Tsitrin T."/>
            <person name="Vuong H."/>
            <person name="Weaver B."/>
            <person name="Ciecko A."/>
            <person name="Tallon L."/>
            <person name="Jackson J."/>
            <person name="Pai G."/>
            <person name="Aken S.V."/>
            <person name="Utterback T."/>
            <person name="Reidmuller S."/>
            <person name="Feldblyum T."/>
            <person name="Hsiao J."/>
            <person name="Zismann V."/>
            <person name="Iobst S."/>
            <person name="de Vazeille A.R."/>
            <person name="Buell C.R."/>
            <person name="Ying K."/>
            <person name="Li Y."/>
            <person name="Lu T."/>
            <person name="Huang Y."/>
            <person name="Zhao Q."/>
            <person name="Feng Q."/>
            <person name="Zhang L."/>
            <person name="Zhu J."/>
            <person name="Weng Q."/>
            <person name="Mu J."/>
            <person name="Lu Y."/>
            <person name="Fan D."/>
            <person name="Liu Y."/>
            <person name="Guan J."/>
            <person name="Zhang Y."/>
            <person name="Yu S."/>
            <person name="Liu X."/>
            <person name="Zhang Y."/>
            <person name="Hong G."/>
            <person name="Han B."/>
            <person name="Choisne N."/>
            <person name="Demange N."/>
            <person name="Orjeda G."/>
            <person name="Samain S."/>
            <person name="Cattolico L."/>
            <person name="Pelletier E."/>
            <person name="Couloux A."/>
            <person name="Segurens B."/>
            <person name="Wincker P."/>
            <person name="D'Hont A."/>
            <person name="Scarpelli C."/>
            <person name="Weissenbach J."/>
            <person name="Salanoubat M."/>
            <person name="Quetier F."/>
            <person name="Yu Y."/>
            <person name="Kim H.R."/>
            <person name="Rambo T."/>
            <person name="Currie J."/>
            <person name="Collura K."/>
            <person name="Luo M."/>
            <person name="Yang T."/>
            <person name="Ammiraju J.S.S."/>
            <person name="Engler F."/>
            <person name="Soderlund C."/>
            <person name="Wing R.A."/>
            <person name="Palmer L.E."/>
            <person name="de la Bastide M."/>
            <person name="Spiegel L."/>
            <person name="Nascimento L."/>
            <person name="Zutavern T."/>
            <person name="O'Shaughnessy A."/>
            <person name="Dike S."/>
            <person name="Dedhia N."/>
            <person name="Preston R."/>
            <person name="Balija V."/>
            <person name="McCombie W.R."/>
            <person name="Chow T."/>
            <person name="Chen H."/>
            <person name="Chung M."/>
            <person name="Chen C."/>
            <person name="Shaw J."/>
            <person name="Wu H."/>
            <person name="Hsiao K."/>
            <person name="Chao Y."/>
            <person name="Chu M."/>
            <person name="Cheng C."/>
            <person name="Hour A."/>
            <person name="Lee P."/>
            <person name="Lin S."/>
            <person name="Lin Y."/>
            <person name="Liou J."/>
            <person name="Liu S."/>
            <person name="Hsing Y."/>
            <person name="Raghuvanshi S."/>
            <person name="Mohanty A."/>
            <person name="Bharti A.K."/>
            <person name="Gaur A."/>
            <person name="Gupta V."/>
            <person name="Kumar D."/>
            <person name="Ravi V."/>
            <person name="Vij S."/>
            <person name="Kapur A."/>
            <person name="Khurana P."/>
            <person name="Khurana P."/>
            <person name="Khurana J.P."/>
            <person name="Tyagi A.K."/>
            <person name="Gaikwad K."/>
            <person name="Singh A."/>
            <person name="Dalal V."/>
            <person name="Srivastava S."/>
            <person name="Dixit A."/>
            <person name="Pal A.K."/>
            <person name="Ghazi I.A."/>
            <person name="Yadav M."/>
            <person name="Pandit A."/>
            <person name="Bhargava A."/>
            <person name="Sureshbabu K."/>
            <person name="Batra K."/>
            <person name="Sharma T.R."/>
            <person name="Mohapatra T."/>
            <person name="Singh N.K."/>
            <person name="Messing J."/>
            <person name="Nelson A.B."/>
            <person name="Fuks G."/>
            <person name="Kavchok S."/>
            <person name="Keizer G."/>
            <person name="Linton E."/>
            <person name="Llaca V."/>
            <person name="Song R."/>
            <person name="Tanyolac B."/>
            <person name="Young S."/>
            <person name="Ho-Il K."/>
            <person name="Hahn J.H."/>
            <person name="Sangsakoo G."/>
            <person name="Vanavichit A."/>
            <person name="de Mattos Luiz.A.T."/>
            <person name="Zimmer P.D."/>
            <person name="Malone G."/>
            <person name="Dellagostin O."/>
            <person name="de Oliveira A.C."/>
            <person name="Bevan M."/>
            <person name="Bancroft I."/>
            <person name="Minx P."/>
            <person name="Cordum H."/>
            <person name="Wilson R."/>
            <person name="Cheng Z."/>
            <person name="Jin W."/>
            <person name="Jiang J."/>
            <person name="Leong S.A."/>
            <person name="Iwama H."/>
            <person name="Gojobori T."/>
            <person name="Itoh T."/>
            <person name="Niimura Y."/>
            <person name="Fujii Y."/>
            <person name="Habara T."/>
            <person name="Sakai H."/>
            <person name="Sato Y."/>
            <person name="Wilson G."/>
            <person name="Kumar K."/>
            <person name="McCouch S."/>
            <person name="Juretic N."/>
            <person name="Hoen D."/>
            <person name="Wright S."/>
            <person name="Bruskiewich R."/>
            <person name="Bureau T."/>
            <person name="Miyao A."/>
            <person name="Hirochika H."/>
            <person name="Nishikawa T."/>
            <person name="Kadowaki K."/>
            <person name="Sugiura M."/>
            <person name="Burr B."/>
            <person name="Sasaki T."/>
        </authorList>
    </citation>
    <scope>NUCLEOTIDE SEQUENCE [LARGE SCALE GENOMIC DNA]</scope>
    <source>
        <strain evidence="3">cv. Nipponbare</strain>
    </source>
</reference>
<evidence type="ECO:0000256" key="1">
    <source>
        <dbReference type="SAM" id="MobiDB-lite"/>
    </source>
</evidence>
<name>Q6AUZ7_ORYSJ</name>
<dbReference type="AlphaFoldDB" id="Q6AUZ7"/>
<gene>
    <name evidence="2" type="primary">OSJNBa0004G03.3</name>
</gene>
<protein>
    <submittedName>
        <fullName evidence="2">Uncharacterized protein</fullName>
    </submittedName>
</protein>
<accession>Q6AUZ7</accession>
<feature type="region of interest" description="Disordered" evidence="1">
    <location>
        <begin position="55"/>
        <end position="85"/>
    </location>
</feature>